<reference evidence="1 2" key="1">
    <citation type="journal article" date="2015" name="Nature">
        <title>rRNA introns, odd ribosomes, and small enigmatic genomes across a large radiation of phyla.</title>
        <authorList>
            <person name="Brown C.T."/>
            <person name="Hug L.A."/>
            <person name="Thomas B.C."/>
            <person name="Sharon I."/>
            <person name="Castelle C.J."/>
            <person name="Singh A."/>
            <person name="Wilkins M.J."/>
            <person name="Williams K.H."/>
            <person name="Banfield J.F."/>
        </authorList>
    </citation>
    <scope>NUCLEOTIDE SEQUENCE [LARGE SCALE GENOMIC DNA]</scope>
</reference>
<name>A0A0G0EA71_9BACT</name>
<evidence type="ECO:0000313" key="1">
    <source>
        <dbReference type="EMBL" id="KKP72155.1"/>
    </source>
</evidence>
<accession>A0A0G0EA71</accession>
<organism evidence="1 2">
    <name type="scientific">Candidatus Roizmanbacteria bacterium GW2011_GWA2_35_19</name>
    <dbReference type="NCBI Taxonomy" id="1618478"/>
    <lineage>
        <taxon>Bacteria</taxon>
        <taxon>Candidatus Roizmaniibacteriota</taxon>
    </lineage>
</organism>
<dbReference type="AlphaFoldDB" id="A0A0G0EA71"/>
<comment type="caution">
    <text evidence="1">The sequence shown here is derived from an EMBL/GenBank/DDBJ whole genome shotgun (WGS) entry which is preliminary data.</text>
</comment>
<sequence>MVKKIVEPSKSVVPEVAKEQILSDSTVQTLSEKPLIEEVPLEKKNKKLFILGSD</sequence>
<evidence type="ECO:0000313" key="2">
    <source>
        <dbReference type="Proteomes" id="UP000034457"/>
    </source>
</evidence>
<dbReference type="EMBL" id="LBQC01000020">
    <property type="protein sequence ID" value="KKP72155.1"/>
    <property type="molecule type" value="Genomic_DNA"/>
</dbReference>
<protein>
    <submittedName>
        <fullName evidence="1">Uncharacterized protein</fullName>
    </submittedName>
</protein>
<gene>
    <name evidence="1" type="ORF">UR68_C0020G0010</name>
</gene>
<dbReference type="STRING" id="1618478.UR68_C0020G0010"/>
<proteinExistence type="predicted"/>
<dbReference type="Proteomes" id="UP000034457">
    <property type="component" value="Unassembled WGS sequence"/>
</dbReference>